<dbReference type="InterPro" id="IPR013949">
    <property type="entry name" value="Utp6"/>
</dbReference>
<evidence type="ECO:0000256" key="4">
    <source>
        <dbReference type="ARBA" id="ARBA00022737"/>
    </source>
</evidence>
<dbReference type="GO" id="GO:0032040">
    <property type="term" value="C:small-subunit processome"/>
    <property type="evidence" value="ECO:0007669"/>
    <property type="project" value="TreeGrafter"/>
</dbReference>
<dbReference type="STRING" id="905079.L1IMQ4"/>
<dbReference type="Pfam" id="PF08640">
    <property type="entry name" value="U3_assoc_6"/>
    <property type="match status" value="1"/>
</dbReference>
<feature type="domain" description="U3 small nucleolar RNA-associated protein 6 N-terminal" evidence="6">
    <location>
        <begin position="9"/>
        <end position="83"/>
    </location>
</feature>
<proteinExistence type="inferred from homology"/>
<dbReference type="PANTHER" id="PTHR23271:SF1">
    <property type="entry name" value="U3 SMALL NUCLEOLAR RNA-ASSOCIATED PROTEIN 6 HOMOLOG"/>
    <property type="match status" value="1"/>
</dbReference>
<dbReference type="KEGG" id="gtt:GUITHDRAFT_116480"/>
<dbReference type="RefSeq" id="XP_005824347.1">
    <property type="nucleotide sequence ID" value="XM_005824290.1"/>
</dbReference>
<evidence type="ECO:0000256" key="5">
    <source>
        <dbReference type="ARBA" id="ARBA00023242"/>
    </source>
</evidence>
<dbReference type="Proteomes" id="UP000011087">
    <property type="component" value="Unassembled WGS sequence"/>
</dbReference>
<dbReference type="AlphaFoldDB" id="L1IMQ4"/>
<dbReference type="eggNOG" id="KOG2396">
    <property type="taxonomic scope" value="Eukaryota"/>
</dbReference>
<accession>L1IMQ4</accession>
<dbReference type="GO" id="GO:0034388">
    <property type="term" value="C:Pwp2p-containing subcomplex of 90S preribosome"/>
    <property type="evidence" value="ECO:0007669"/>
    <property type="project" value="TreeGrafter"/>
</dbReference>
<dbReference type="HOGENOM" id="CLU_1869069_0_0_1"/>
<evidence type="ECO:0000313" key="7">
    <source>
        <dbReference type="EMBL" id="EKX37367.1"/>
    </source>
</evidence>
<reference evidence="7 9" key="1">
    <citation type="journal article" date="2012" name="Nature">
        <title>Algal genomes reveal evolutionary mosaicism and the fate of nucleomorphs.</title>
        <authorList>
            <consortium name="DOE Joint Genome Institute"/>
            <person name="Curtis B.A."/>
            <person name="Tanifuji G."/>
            <person name="Burki F."/>
            <person name="Gruber A."/>
            <person name="Irimia M."/>
            <person name="Maruyama S."/>
            <person name="Arias M.C."/>
            <person name="Ball S.G."/>
            <person name="Gile G.H."/>
            <person name="Hirakawa Y."/>
            <person name="Hopkins J.F."/>
            <person name="Kuo A."/>
            <person name="Rensing S.A."/>
            <person name="Schmutz J."/>
            <person name="Symeonidi A."/>
            <person name="Elias M."/>
            <person name="Eveleigh R.J."/>
            <person name="Herman E.K."/>
            <person name="Klute M.J."/>
            <person name="Nakayama T."/>
            <person name="Obornik M."/>
            <person name="Reyes-Prieto A."/>
            <person name="Armbrust E.V."/>
            <person name="Aves S.J."/>
            <person name="Beiko R.G."/>
            <person name="Coutinho P."/>
            <person name="Dacks J.B."/>
            <person name="Durnford D.G."/>
            <person name="Fast N.M."/>
            <person name="Green B.R."/>
            <person name="Grisdale C.J."/>
            <person name="Hempel F."/>
            <person name="Henrissat B."/>
            <person name="Hoppner M.P."/>
            <person name="Ishida K."/>
            <person name="Kim E."/>
            <person name="Koreny L."/>
            <person name="Kroth P.G."/>
            <person name="Liu Y."/>
            <person name="Malik S.B."/>
            <person name="Maier U.G."/>
            <person name="McRose D."/>
            <person name="Mock T."/>
            <person name="Neilson J.A."/>
            <person name="Onodera N.T."/>
            <person name="Poole A.M."/>
            <person name="Pritham E.J."/>
            <person name="Richards T.A."/>
            <person name="Rocap G."/>
            <person name="Roy S.W."/>
            <person name="Sarai C."/>
            <person name="Schaack S."/>
            <person name="Shirato S."/>
            <person name="Slamovits C.H."/>
            <person name="Spencer D.F."/>
            <person name="Suzuki S."/>
            <person name="Worden A.Z."/>
            <person name="Zauner S."/>
            <person name="Barry K."/>
            <person name="Bell C."/>
            <person name="Bharti A.K."/>
            <person name="Crow J.A."/>
            <person name="Grimwood J."/>
            <person name="Kramer R."/>
            <person name="Lindquist E."/>
            <person name="Lucas S."/>
            <person name="Salamov A."/>
            <person name="McFadden G.I."/>
            <person name="Lane C.E."/>
            <person name="Keeling P.J."/>
            <person name="Gray M.W."/>
            <person name="Grigoriev I.V."/>
            <person name="Archibald J.M."/>
        </authorList>
    </citation>
    <scope>NUCLEOTIDE SEQUENCE</scope>
    <source>
        <strain evidence="7 9">CCMP2712</strain>
    </source>
</reference>
<comment type="subcellular location">
    <subcellularLocation>
        <location evidence="1">Nucleus</location>
        <location evidence="1">Nucleolus</location>
    </subcellularLocation>
</comment>
<keyword evidence="9" id="KW-1185">Reference proteome</keyword>
<dbReference type="InterPro" id="IPR055347">
    <property type="entry name" value="UTP6_N"/>
</dbReference>
<evidence type="ECO:0000256" key="2">
    <source>
        <dbReference type="ARBA" id="ARBA00010734"/>
    </source>
</evidence>
<dbReference type="PANTHER" id="PTHR23271">
    <property type="entry name" value="HEPATOCELLULAR CARCINOMA-ASSOCIATED ANTIGEN 66"/>
    <property type="match status" value="1"/>
</dbReference>
<comment type="similarity">
    <text evidence="2">Belongs to the UTP6 family.</text>
</comment>
<dbReference type="PaxDb" id="55529-EKX37367"/>
<reference evidence="8" key="3">
    <citation type="submission" date="2015-06" db="UniProtKB">
        <authorList>
            <consortium name="EnsemblProtists"/>
        </authorList>
    </citation>
    <scope>IDENTIFICATION</scope>
</reference>
<keyword evidence="3" id="KW-0698">rRNA processing</keyword>
<sequence length="137" mass="16413">MADAVQVLIEEMVPELQELGEHKLLTKEEIRTIVKRRTDFEYRLRKRAAEKNDFMKYIEYEDALDKLLCARKNKLAKKIKFRDSKFASIKNIHFIYERCLRKFKQDIGLWLEWIAFAKSQKSTKMLSKILARALQVM</sequence>
<dbReference type="GO" id="GO:0000462">
    <property type="term" value="P:maturation of SSU-rRNA from tricistronic rRNA transcript (SSU-rRNA, 5.8S rRNA, LSU-rRNA)"/>
    <property type="evidence" value="ECO:0007669"/>
    <property type="project" value="InterPro"/>
</dbReference>
<evidence type="ECO:0000256" key="1">
    <source>
        <dbReference type="ARBA" id="ARBA00004604"/>
    </source>
</evidence>
<dbReference type="Gene3D" id="1.25.40.10">
    <property type="entry name" value="Tetratricopeptide repeat domain"/>
    <property type="match status" value="1"/>
</dbReference>
<dbReference type="OrthoDB" id="28112at2759"/>
<dbReference type="SMART" id="SM00386">
    <property type="entry name" value="HAT"/>
    <property type="match status" value="1"/>
</dbReference>
<evidence type="ECO:0000313" key="8">
    <source>
        <dbReference type="EnsemblProtists" id="EKX37367"/>
    </source>
</evidence>
<evidence type="ECO:0000313" key="9">
    <source>
        <dbReference type="Proteomes" id="UP000011087"/>
    </source>
</evidence>
<dbReference type="GeneID" id="17294130"/>
<keyword evidence="5" id="KW-0539">Nucleus</keyword>
<dbReference type="OMA" id="RMFRITE"/>
<evidence type="ECO:0000259" key="6">
    <source>
        <dbReference type="Pfam" id="PF08640"/>
    </source>
</evidence>
<dbReference type="GO" id="GO:0030515">
    <property type="term" value="F:snoRNA binding"/>
    <property type="evidence" value="ECO:0007669"/>
    <property type="project" value="InterPro"/>
</dbReference>
<keyword evidence="4" id="KW-0677">Repeat</keyword>
<evidence type="ECO:0000256" key="3">
    <source>
        <dbReference type="ARBA" id="ARBA00022552"/>
    </source>
</evidence>
<dbReference type="EMBL" id="JH993060">
    <property type="protein sequence ID" value="EKX37367.1"/>
    <property type="molecule type" value="Genomic_DNA"/>
</dbReference>
<dbReference type="EnsemblProtists" id="EKX37367">
    <property type="protein sequence ID" value="EKX37367"/>
    <property type="gene ID" value="GUITHDRAFT_116480"/>
</dbReference>
<name>L1IMQ4_GUITC</name>
<organism evidence="7">
    <name type="scientific">Guillardia theta (strain CCMP2712)</name>
    <name type="common">Cryptophyte</name>
    <dbReference type="NCBI Taxonomy" id="905079"/>
    <lineage>
        <taxon>Eukaryota</taxon>
        <taxon>Cryptophyceae</taxon>
        <taxon>Pyrenomonadales</taxon>
        <taxon>Geminigeraceae</taxon>
        <taxon>Guillardia</taxon>
    </lineage>
</organism>
<protein>
    <recommendedName>
        <fullName evidence="6">U3 small nucleolar RNA-associated protein 6 N-terminal domain-containing protein</fullName>
    </recommendedName>
</protein>
<reference evidence="9" key="2">
    <citation type="submission" date="2012-11" db="EMBL/GenBank/DDBJ databases">
        <authorList>
            <person name="Kuo A."/>
            <person name="Curtis B.A."/>
            <person name="Tanifuji G."/>
            <person name="Burki F."/>
            <person name="Gruber A."/>
            <person name="Irimia M."/>
            <person name="Maruyama S."/>
            <person name="Arias M.C."/>
            <person name="Ball S.G."/>
            <person name="Gile G.H."/>
            <person name="Hirakawa Y."/>
            <person name="Hopkins J.F."/>
            <person name="Rensing S.A."/>
            <person name="Schmutz J."/>
            <person name="Symeonidi A."/>
            <person name="Elias M."/>
            <person name="Eveleigh R.J."/>
            <person name="Herman E.K."/>
            <person name="Klute M.J."/>
            <person name="Nakayama T."/>
            <person name="Obornik M."/>
            <person name="Reyes-Prieto A."/>
            <person name="Armbrust E.V."/>
            <person name="Aves S.J."/>
            <person name="Beiko R.G."/>
            <person name="Coutinho P."/>
            <person name="Dacks J.B."/>
            <person name="Durnford D.G."/>
            <person name="Fast N.M."/>
            <person name="Green B.R."/>
            <person name="Grisdale C."/>
            <person name="Hempe F."/>
            <person name="Henrissat B."/>
            <person name="Hoppner M.P."/>
            <person name="Ishida K.-I."/>
            <person name="Kim E."/>
            <person name="Koreny L."/>
            <person name="Kroth P.G."/>
            <person name="Liu Y."/>
            <person name="Malik S.-B."/>
            <person name="Maier U.G."/>
            <person name="McRose D."/>
            <person name="Mock T."/>
            <person name="Neilson J.A."/>
            <person name="Onodera N.T."/>
            <person name="Poole A.M."/>
            <person name="Pritham E.J."/>
            <person name="Richards T.A."/>
            <person name="Rocap G."/>
            <person name="Roy S.W."/>
            <person name="Sarai C."/>
            <person name="Schaack S."/>
            <person name="Shirato S."/>
            <person name="Slamovits C.H."/>
            <person name="Spencer D.F."/>
            <person name="Suzuki S."/>
            <person name="Worden A.Z."/>
            <person name="Zauner S."/>
            <person name="Barry K."/>
            <person name="Bell C."/>
            <person name="Bharti A.K."/>
            <person name="Crow J.A."/>
            <person name="Grimwood J."/>
            <person name="Kramer R."/>
            <person name="Lindquist E."/>
            <person name="Lucas S."/>
            <person name="Salamov A."/>
            <person name="McFadden G.I."/>
            <person name="Lane C.E."/>
            <person name="Keeling P.J."/>
            <person name="Gray M.W."/>
            <person name="Grigoriev I.V."/>
            <person name="Archibald J.M."/>
        </authorList>
    </citation>
    <scope>NUCLEOTIDE SEQUENCE</scope>
    <source>
        <strain evidence="9">CCMP2712</strain>
    </source>
</reference>
<dbReference type="InterPro" id="IPR011990">
    <property type="entry name" value="TPR-like_helical_dom_sf"/>
</dbReference>
<dbReference type="InterPro" id="IPR003107">
    <property type="entry name" value="HAT"/>
</dbReference>
<gene>
    <name evidence="7" type="ORF">GUITHDRAFT_116480</name>
</gene>